<protein>
    <recommendedName>
        <fullName evidence="2">Methyltransferase-like protein 5</fullName>
    </recommendedName>
</protein>
<dbReference type="Proteomes" id="UP000752814">
    <property type="component" value="Unassembled WGS sequence"/>
</dbReference>
<name>A0A8J8TEG2_9ARCH</name>
<proteinExistence type="inferred from homology"/>
<organism evidence="4 5">
    <name type="scientific">Candidatus Methanomassiliicoccus intestinalis</name>
    <dbReference type="NCBI Taxonomy" id="1406512"/>
    <lineage>
        <taxon>Archaea</taxon>
        <taxon>Methanobacteriati</taxon>
        <taxon>Thermoplasmatota</taxon>
        <taxon>Thermoplasmata</taxon>
        <taxon>Methanomassiliicoccales</taxon>
        <taxon>Methanomassiliicoccaceae</taxon>
        <taxon>Methanomassiliicoccus</taxon>
    </lineage>
</organism>
<comment type="caution">
    <text evidence="4">The sequence shown here is derived from an EMBL/GenBank/DDBJ whole genome shotgun (WGS) entry which is preliminary data.</text>
</comment>
<dbReference type="AlphaFoldDB" id="A0A8J8TEG2"/>
<dbReference type="InterPro" id="IPR029063">
    <property type="entry name" value="SAM-dependent_MTases_sf"/>
</dbReference>
<evidence type="ECO:0000256" key="2">
    <source>
        <dbReference type="ARBA" id="ARBA00041374"/>
    </source>
</evidence>
<dbReference type="GO" id="GO:0008757">
    <property type="term" value="F:S-adenosylmethionine-dependent methyltransferase activity"/>
    <property type="evidence" value="ECO:0007669"/>
    <property type="project" value="UniProtKB-ARBA"/>
</dbReference>
<accession>A0A8J8TEG2</accession>
<dbReference type="RefSeq" id="WP_400195441.1">
    <property type="nucleotide sequence ID" value="NZ_CAYAYE010000017.1"/>
</dbReference>
<gene>
    <name evidence="4" type="ORF">A3207_03940</name>
</gene>
<dbReference type="InterPro" id="IPR051720">
    <property type="entry name" value="rRNA_MeTrfase/Polyamine_Synth"/>
</dbReference>
<dbReference type="PROSITE" id="PS00092">
    <property type="entry name" value="N6_MTASE"/>
    <property type="match status" value="1"/>
</dbReference>
<comment type="similarity">
    <text evidence="1">Belongs to the methyltransferase superfamily. PrmA family.</text>
</comment>
<reference evidence="4" key="1">
    <citation type="submission" date="2016-03" db="EMBL/GenBank/DDBJ databases">
        <authorList>
            <person name="Borrel G."/>
            <person name="Mccann A."/>
            <person name="O'Toole P.W."/>
        </authorList>
    </citation>
    <scope>NUCLEOTIDE SEQUENCE</scope>
    <source>
        <strain evidence="4">183</strain>
    </source>
</reference>
<dbReference type="PANTHER" id="PTHR23290">
    <property type="entry name" value="RRNA N6-ADENOSINE-METHYLTRANSFERASE METTL5"/>
    <property type="match status" value="1"/>
</dbReference>
<dbReference type="InterPro" id="IPR007848">
    <property type="entry name" value="Small_mtfrase_dom"/>
</dbReference>
<dbReference type="CDD" id="cd02440">
    <property type="entry name" value="AdoMet_MTases"/>
    <property type="match status" value="1"/>
</dbReference>
<dbReference type="InterPro" id="IPR002052">
    <property type="entry name" value="DNA_methylase_N6_adenine_CS"/>
</dbReference>
<evidence type="ECO:0000313" key="4">
    <source>
        <dbReference type="EMBL" id="TQS81562.1"/>
    </source>
</evidence>
<dbReference type="Pfam" id="PF05175">
    <property type="entry name" value="MTS"/>
    <property type="match status" value="1"/>
</dbReference>
<dbReference type="Gene3D" id="3.40.50.150">
    <property type="entry name" value="Vaccinia Virus protein VP39"/>
    <property type="match status" value="1"/>
</dbReference>
<sequence length="200" mass="22023">MKKNELERILQQIPPHSSPKAELEQYSTPANIAADMLFIAYSNGDIFEKKVLDLGCGTGILSIGSYILGGNVTGVEVDPVAYAEAVTNAEKAGAEINLINSDIKNIEIAADTVIMNPPFGSQKKNADRPFLETACRSANKIYSLHNSSTIKFLEKMVESLGGEVFLQKEYILSIPHMFQFHNKMKKNTNVVLIGIDMNKM</sequence>
<dbReference type="PANTHER" id="PTHR23290:SF0">
    <property type="entry name" value="RRNA N6-ADENOSINE-METHYLTRANSFERASE METTL5"/>
    <property type="match status" value="1"/>
</dbReference>
<dbReference type="GO" id="GO:0003676">
    <property type="term" value="F:nucleic acid binding"/>
    <property type="evidence" value="ECO:0007669"/>
    <property type="project" value="InterPro"/>
</dbReference>
<dbReference type="EMBL" id="LVVT01000022">
    <property type="protein sequence ID" value="TQS81562.1"/>
    <property type="molecule type" value="Genomic_DNA"/>
</dbReference>
<dbReference type="GO" id="GO:0032259">
    <property type="term" value="P:methylation"/>
    <property type="evidence" value="ECO:0007669"/>
    <property type="project" value="InterPro"/>
</dbReference>
<dbReference type="SUPFAM" id="SSF53335">
    <property type="entry name" value="S-adenosyl-L-methionine-dependent methyltransferases"/>
    <property type="match status" value="1"/>
</dbReference>
<feature type="domain" description="Methyltransferase small" evidence="3">
    <location>
        <begin position="47"/>
        <end position="128"/>
    </location>
</feature>
<evidence type="ECO:0000313" key="5">
    <source>
        <dbReference type="Proteomes" id="UP000752814"/>
    </source>
</evidence>
<evidence type="ECO:0000256" key="1">
    <source>
        <dbReference type="ARBA" id="ARBA00009741"/>
    </source>
</evidence>
<evidence type="ECO:0000259" key="3">
    <source>
        <dbReference type="Pfam" id="PF05175"/>
    </source>
</evidence>